<comment type="subcellular location">
    <subcellularLocation>
        <location evidence="1">Nucleus membrane</location>
        <topology evidence="1">Multi-pass membrane protein</topology>
    </subcellularLocation>
    <subcellularLocation>
        <location evidence="2">Nucleus</location>
        <location evidence="2">Nuclear pore complex</location>
    </subcellularLocation>
</comment>
<keyword evidence="4" id="KW-0813">Transport</keyword>
<keyword evidence="11 13" id="KW-0472">Membrane</keyword>
<dbReference type="InParanoid" id="A0A1Q3D5R5"/>
<dbReference type="InterPro" id="IPR019049">
    <property type="entry name" value="Nucleoporin_prot_Ndc1/Nup"/>
</dbReference>
<feature type="transmembrane region" description="Helical" evidence="13">
    <location>
        <begin position="147"/>
        <end position="166"/>
    </location>
</feature>
<evidence type="ECO:0000256" key="5">
    <source>
        <dbReference type="ARBA" id="ARBA00022692"/>
    </source>
</evidence>
<keyword evidence="15" id="KW-1185">Reference proteome</keyword>
<keyword evidence="10" id="KW-0906">Nuclear pore complex</keyword>
<name>A0A1Q3D5R5_CEPFO</name>
<feature type="transmembrane region" description="Helical" evidence="13">
    <location>
        <begin position="85"/>
        <end position="109"/>
    </location>
</feature>
<keyword evidence="7" id="KW-0653">Protein transport</keyword>
<evidence type="ECO:0000256" key="4">
    <source>
        <dbReference type="ARBA" id="ARBA00022448"/>
    </source>
</evidence>
<dbReference type="GO" id="GO:0015031">
    <property type="term" value="P:protein transport"/>
    <property type="evidence" value="ECO:0007669"/>
    <property type="project" value="UniProtKB-KW"/>
</dbReference>
<comment type="caution">
    <text evidence="14">The sequence shown here is derived from an EMBL/GenBank/DDBJ whole genome shotgun (WGS) entry which is preliminary data.</text>
</comment>
<organism evidence="14 15">
    <name type="scientific">Cephalotus follicularis</name>
    <name type="common">Albany pitcher plant</name>
    <dbReference type="NCBI Taxonomy" id="3775"/>
    <lineage>
        <taxon>Eukaryota</taxon>
        <taxon>Viridiplantae</taxon>
        <taxon>Streptophyta</taxon>
        <taxon>Embryophyta</taxon>
        <taxon>Tracheophyta</taxon>
        <taxon>Spermatophyta</taxon>
        <taxon>Magnoliopsida</taxon>
        <taxon>eudicotyledons</taxon>
        <taxon>Gunneridae</taxon>
        <taxon>Pentapetalae</taxon>
        <taxon>rosids</taxon>
        <taxon>fabids</taxon>
        <taxon>Oxalidales</taxon>
        <taxon>Cephalotaceae</taxon>
        <taxon>Cephalotus</taxon>
    </lineage>
</organism>
<dbReference type="GO" id="GO:0070762">
    <property type="term" value="C:nuclear pore transmembrane ring"/>
    <property type="evidence" value="ECO:0007669"/>
    <property type="project" value="TreeGrafter"/>
</dbReference>
<sequence>LRSFKKKKAHDVVAVDTATAPISYSAVLFQSLLVLSTFCLKMPPTYLSPPEMVVKNRYLGFLIWQFIISTAIFIFFKILTSTSGILTTLFTLITFQLSQLLFSVSLSIVSSPQPNRHKQSLSLVLFVAATAVSGFVAILSLCWPNGTLLGFRGFANGLFYALFFVFKQRWLLHFPIIQRPPFFSFKMGLPSAIARALKLSFAAFVFSALVAVIILNQSNSQETLGKFIIWQIIFYVGSFVVFLCWELSHHLYQVLNTKRFIFAPLKGSAAAETNPSEPLLAALEESTPRSLMQYLAYLDLCMVCENNVDTWRRAAFFEETGETYKRVIYVCLKPLEQLASKFSEGLEGCLVDKAFQVSNQPSTVSEMGPKFPELLNNYQLYAWCARSVASLTAKSHSEDRFGVAQLSGSNAAVISTLASCLFVVEAYMMKKTNLQPSHHLMGPAGIKWATMSTGRKDVAVSNKRGGPSHVRAYAMADVLRTSIYRIVSTFNNEMVTSAKAGHLEKDWVISGKPVFGTREMLLQKLRLFLDFQAT</sequence>
<accession>A0A1Q3D5R5</accession>
<dbReference type="GO" id="GO:0006999">
    <property type="term" value="P:nuclear pore organization"/>
    <property type="evidence" value="ECO:0007669"/>
    <property type="project" value="TreeGrafter"/>
</dbReference>
<dbReference type="GO" id="GO:0031965">
    <property type="term" value="C:nuclear membrane"/>
    <property type="evidence" value="ECO:0007669"/>
    <property type="project" value="UniProtKB-SubCell"/>
</dbReference>
<reference evidence="15" key="1">
    <citation type="submission" date="2016-04" db="EMBL/GenBank/DDBJ databases">
        <title>Cephalotus genome sequencing.</title>
        <authorList>
            <person name="Fukushima K."/>
            <person name="Hasebe M."/>
            <person name="Fang X."/>
        </authorList>
    </citation>
    <scope>NUCLEOTIDE SEQUENCE [LARGE SCALE GENOMIC DNA]</scope>
    <source>
        <strain evidence="15">cv. St1</strain>
    </source>
</reference>
<evidence type="ECO:0000256" key="3">
    <source>
        <dbReference type="ARBA" id="ARBA00005760"/>
    </source>
</evidence>
<keyword evidence="12" id="KW-0539">Nucleus</keyword>
<keyword evidence="8 13" id="KW-1133">Transmembrane helix</keyword>
<dbReference type="EMBL" id="BDDD01004538">
    <property type="protein sequence ID" value="GAV87837.1"/>
    <property type="molecule type" value="Genomic_DNA"/>
</dbReference>
<gene>
    <name evidence="14" type="ORF">CFOL_v3_31263</name>
</gene>
<dbReference type="AlphaFoldDB" id="A0A1Q3D5R5"/>
<dbReference type="OrthoDB" id="67850at2759"/>
<feature type="transmembrane region" description="Helical" evidence="13">
    <location>
        <begin position="61"/>
        <end position="79"/>
    </location>
</feature>
<feature type="transmembrane region" description="Helical" evidence="13">
    <location>
        <begin position="227"/>
        <end position="245"/>
    </location>
</feature>
<evidence type="ECO:0000256" key="12">
    <source>
        <dbReference type="ARBA" id="ARBA00023242"/>
    </source>
</evidence>
<feature type="non-terminal residue" evidence="14">
    <location>
        <position position="1"/>
    </location>
</feature>
<feature type="transmembrane region" description="Helical" evidence="13">
    <location>
        <begin position="196"/>
        <end position="215"/>
    </location>
</feature>
<evidence type="ECO:0000256" key="6">
    <source>
        <dbReference type="ARBA" id="ARBA00022816"/>
    </source>
</evidence>
<evidence type="ECO:0000256" key="8">
    <source>
        <dbReference type="ARBA" id="ARBA00022989"/>
    </source>
</evidence>
<evidence type="ECO:0000313" key="15">
    <source>
        <dbReference type="Proteomes" id="UP000187406"/>
    </source>
</evidence>
<evidence type="ECO:0000256" key="10">
    <source>
        <dbReference type="ARBA" id="ARBA00023132"/>
    </source>
</evidence>
<dbReference type="GO" id="GO:0051028">
    <property type="term" value="P:mRNA transport"/>
    <property type="evidence" value="ECO:0007669"/>
    <property type="project" value="UniProtKB-KW"/>
</dbReference>
<keyword evidence="9" id="KW-0811">Translocation</keyword>
<proteinExistence type="inferred from homology"/>
<evidence type="ECO:0000256" key="9">
    <source>
        <dbReference type="ARBA" id="ARBA00023010"/>
    </source>
</evidence>
<evidence type="ECO:0000256" key="1">
    <source>
        <dbReference type="ARBA" id="ARBA00004232"/>
    </source>
</evidence>
<evidence type="ECO:0000256" key="13">
    <source>
        <dbReference type="SAM" id="Phobius"/>
    </source>
</evidence>
<dbReference type="PANTHER" id="PTHR13269:SF6">
    <property type="entry name" value="NUCLEOPORIN NDC1"/>
    <property type="match status" value="1"/>
</dbReference>
<protein>
    <submittedName>
        <fullName evidence="14">Ndc1_Nup domain-containing protein</fullName>
    </submittedName>
</protein>
<feature type="transmembrane region" description="Helical" evidence="13">
    <location>
        <begin position="121"/>
        <end position="141"/>
    </location>
</feature>
<comment type="similarity">
    <text evidence="3">Belongs to the NDC1 family.</text>
</comment>
<dbReference type="Pfam" id="PF09531">
    <property type="entry name" value="Ndc1_Nup"/>
    <property type="match status" value="2"/>
</dbReference>
<evidence type="ECO:0000256" key="7">
    <source>
        <dbReference type="ARBA" id="ARBA00022927"/>
    </source>
</evidence>
<feature type="transmembrane region" description="Helical" evidence="13">
    <location>
        <begin position="20"/>
        <end position="40"/>
    </location>
</feature>
<dbReference type="Proteomes" id="UP000187406">
    <property type="component" value="Unassembled WGS sequence"/>
</dbReference>
<dbReference type="PANTHER" id="PTHR13269">
    <property type="entry name" value="NUCLEOPORIN NDC1"/>
    <property type="match status" value="1"/>
</dbReference>
<dbReference type="STRING" id="3775.A0A1Q3D5R5"/>
<keyword evidence="5 13" id="KW-0812">Transmembrane</keyword>
<dbReference type="GO" id="GO:0030674">
    <property type="term" value="F:protein-macromolecule adaptor activity"/>
    <property type="evidence" value="ECO:0007669"/>
    <property type="project" value="TreeGrafter"/>
</dbReference>
<evidence type="ECO:0000256" key="2">
    <source>
        <dbReference type="ARBA" id="ARBA00004567"/>
    </source>
</evidence>
<evidence type="ECO:0000256" key="11">
    <source>
        <dbReference type="ARBA" id="ARBA00023136"/>
    </source>
</evidence>
<keyword evidence="6" id="KW-0509">mRNA transport</keyword>
<evidence type="ECO:0000313" key="14">
    <source>
        <dbReference type="EMBL" id="GAV87837.1"/>
    </source>
</evidence>
<dbReference type="FunCoup" id="A0A1Q3D5R5">
    <property type="interactions" value="968"/>
</dbReference>